<gene>
    <name evidence="1" type="ORF">QPJ95_02070</name>
</gene>
<dbReference type="Proteomes" id="UP001238334">
    <property type="component" value="Chromosome"/>
</dbReference>
<dbReference type="RefSeq" id="WP_270920199.1">
    <property type="nucleotide sequence ID" value="NZ_CP127247.1"/>
</dbReference>
<reference evidence="1 2" key="1">
    <citation type="submission" date="2023-06" db="EMBL/GenBank/DDBJ databases">
        <title>Parasedimentitalea psychrophila sp. nov., a psychrophilic bacterium isolated from deep-sea sediment.</title>
        <authorList>
            <person name="Li A."/>
        </authorList>
    </citation>
    <scope>NUCLEOTIDE SEQUENCE [LARGE SCALE GENOMIC DNA]</scope>
    <source>
        <strain evidence="1 2">QS115</strain>
    </source>
</reference>
<sequence length="93" mass="10133">MWAMIEAGLTADQMATALADNYDIAKETIRAEIQSFCGKLVDEDVLIASKVDTVADTAEFSDFRPKFEPASISKYDDLVDSFALDPPLVIGSI</sequence>
<dbReference type="Gene3D" id="1.10.10.1150">
    <property type="entry name" value="Coenzyme PQQ synthesis protein D (PqqD)"/>
    <property type="match status" value="1"/>
</dbReference>
<evidence type="ECO:0000313" key="2">
    <source>
        <dbReference type="Proteomes" id="UP001238334"/>
    </source>
</evidence>
<dbReference type="EMBL" id="CP127247">
    <property type="protein sequence ID" value="WIY25757.1"/>
    <property type="molecule type" value="Genomic_DNA"/>
</dbReference>
<dbReference type="InterPro" id="IPR041881">
    <property type="entry name" value="PqqD_sf"/>
</dbReference>
<name>A0A9Y2P371_9RHOB</name>
<dbReference type="KEGG" id="ppso:QPJ95_02070"/>
<proteinExistence type="predicted"/>
<evidence type="ECO:0000313" key="1">
    <source>
        <dbReference type="EMBL" id="WIY25757.1"/>
    </source>
</evidence>
<dbReference type="AlphaFoldDB" id="A0A9Y2P371"/>
<keyword evidence="2" id="KW-1185">Reference proteome</keyword>
<dbReference type="InterPro" id="IPR008792">
    <property type="entry name" value="PQQD"/>
</dbReference>
<protein>
    <submittedName>
        <fullName evidence="1">PqqD family protein</fullName>
    </submittedName>
</protein>
<organism evidence="1 2">
    <name type="scientific">Parasedimentitalea psychrophila</name>
    <dbReference type="NCBI Taxonomy" id="2997337"/>
    <lineage>
        <taxon>Bacteria</taxon>
        <taxon>Pseudomonadati</taxon>
        <taxon>Pseudomonadota</taxon>
        <taxon>Alphaproteobacteria</taxon>
        <taxon>Rhodobacterales</taxon>
        <taxon>Paracoccaceae</taxon>
        <taxon>Parasedimentitalea</taxon>
    </lineage>
</organism>
<dbReference type="Pfam" id="PF05402">
    <property type="entry name" value="PqqD"/>
    <property type="match status" value="1"/>
</dbReference>
<accession>A0A9Y2P371</accession>